<name>A0A5B9RCB3_9AGAM</name>
<reference evidence="1" key="1">
    <citation type="journal article" date="2019" name="Genome Biol. Evol.">
        <title>Evidence of extensive intraspecific noncoding reshuffling in a 169-kb mitochondrial genome of a basidiomycetous fungus.</title>
        <authorList>
            <person name="Lee H.H."/>
            <person name="Ke H.M."/>
            <person name="Lin C.I."/>
            <person name="Lee T.J."/>
            <person name="Chung C.L."/>
            <person name="Tsai I.J."/>
        </authorList>
    </citation>
    <scope>NUCLEOTIDE SEQUENCE</scope>
    <source>
        <strain evidence="1">BCRC 35384</strain>
    </source>
</reference>
<sequence length="121" mass="14282">MQIKTINLKSKISRINLRNNLYKFFKQTKFNSKYLNVFTKVSTNKSTINLGPKQIINLKNQNEINTYKTLVINSFLNQEFKNKTNNKDLILIYYIETDKESYDNYIKQISNLNDSLLDSGE</sequence>
<geneLocation type="mitochondrion" evidence="1"/>
<gene>
    <name evidence="1" type="ORF">PPIT_000137</name>
</gene>
<accession>A0A5B9RCB3</accession>
<reference evidence="1" key="2">
    <citation type="submission" date="2019-03" db="EMBL/GenBank/DDBJ databases">
        <authorList>
            <person name="Lee H.-H."/>
            <person name="Tsai I.J."/>
        </authorList>
    </citation>
    <scope>NUCLEOTIDE SEQUENCE</scope>
    <source>
        <strain evidence="1">BCRC 35384</strain>
    </source>
</reference>
<evidence type="ECO:0000313" key="1">
    <source>
        <dbReference type="EMBL" id="QEG57033.1"/>
    </source>
</evidence>
<dbReference type="EMBL" id="MK623257">
    <property type="protein sequence ID" value="QEG57033.1"/>
    <property type="molecule type" value="Genomic_DNA"/>
</dbReference>
<proteinExistence type="predicted"/>
<dbReference type="AlphaFoldDB" id="A0A5B9RCB3"/>
<keyword evidence="1" id="KW-0496">Mitochondrion</keyword>
<protein>
    <submittedName>
        <fullName evidence="1">Uncharacterized protein</fullName>
    </submittedName>
</protein>
<organism evidence="1">
    <name type="scientific">Porodaedalea pini</name>
    <dbReference type="NCBI Taxonomy" id="108901"/>
    <lineage>
        <taxon>Eukaryota</taxon>
        <taxon>Fungi</taxon>
        <taxon>Dikarya</taxon>
        <taxon>Basidiomycota</taxon>
        <taxon>Agaricomycotina</taxon>
        <taxon>Agaricomycetes</taxon>
        <taxon>Hymenochaetales</taxon>
        <taxon>Hymenochaetaceae</taxon>
        <taxon>Porodaedalea</taxon>
    </lineage>
</organism>